<organism evidence="1 2">
    <name type="scientific">Panagrolaimus superbus</name>
    <dbReference type="NCBI Taxonomy" id="310955"/>
    <lineage>
        <taxon>Eukaryota</taxon>
        <taxon>Metazoa</taxon>
        <taxon>Ecdysozoa</taxon>
        <taxon>Nematoda</taxon>
        <taxon>Chromadorea</taxon>
        <taxon>Rhabditida</taxon>
        <taxon>Tylenchina</taxon>
        <taxon>Panagrolaimomorpha</taxon>
        <taxon>Panagrolaimoidea</taxon>
        <taxon>Panagrolaimidae</taxon>
        <taxon>Panagrolaimus</taxon>
    </lineage>
</organism>
<proteinExistence type="predicted"/>
<dbReference type="WBParaSite" id="PSU_v2.g14361.t1">
    <property type="protein sequence ID" value="PSU_v2.g14361.t1"/>
    <property type="gene ID" value="PSU_v2.g14361"/>
</dbReference>
<keyword evidence="1" id="KW-1185">Reference proteome</keyword>
<reference evidence="2" key="1">
    <citation type="submission" date="2022-11" db="UniProtKB">
        <authorList>
            <consortium name="WormBaseParasite"/>
        </authorList>
    </citation>
    <scope>IDENTIFICATION</scope>
</reference>
<accession>A0A914Y4J1</accession>
<dbReference type="Proteomes" id="UP000887577">
    <property type="component" value="Unplaced"/>
</dbReference>
<dbReference type="AlphaFoldDB" id="A0A914Y4J1"/>
<evidence type="ECO:0000313" key="1">
    <source>
        <dbReference type="Proteomes" id="UP000887577"/>
    </source>
</evidence>
<name>A0A914Y4J1_9BILA</name>
<protein>
    <submittedName>
        <fullName evidence="2">CCR4-NOT transcription complex subunit 11</fullName>
    </submittedName>
</protein>
<evidence type="ECO:0000313" key="2">
    <source>
        <dbReference type="WBParaSite" id="PSU_v2.g14361.t1"/>
    </source>
</evidence>
<sequence>MTANFLSSQMTPQLTKIIDELLQQKDKRLDEISEWFEKRVAGVPRPILLRVLVQYYYFNQLRGPDKISERIILHFSVFNVSEFRKTFDNYNFTRRDQEINPSVAVLLKCYSDEYRKYDTNFASITSAEKQFIGRLLGYNYEQRRLLLFDETPEKLAKVRDDDPFNCYVVSLLKRSNTATFVRDVFMGLKATFPNGFSTSLQHSPAFLEQRIQQQQTIVNKVATSPAPSYSSVTMNERLEASSSAMSPTSSIRSVSQQAMIETAQTIFADFDNSAEPHFSARTDSGVHDCESINAESALDELFNGSIKSLRHDELESLKNFFEKDTNYGILKSYNITLERITECVIAFPKMMGSALAFMLAANDEKVYTYLNHMIHESFSAATMVAMVQMFVESFKRGLRLDPKFVDNTLTCCLDFLDSESAIKVTKSDDARIVRLVIYYIHIVVIYMPDVVSHRFGEIMNVIPNYSHIRTAPVTYNKILQHQRKYGTVSSSSKN</sequence>